<gene>
    <name evidence="4" type="ORF">RDWZM_005333</name>
</gene>
<evidence type="ECO:0000313" key="5">
    <source>
        <dbReference type="Proteomes" id="UP001142055"/>
    </source>
</evidence>
<dbReference type="InterPro" id="IPR010756">
    <property type="entry name" value="Tls1-like"/>
</dbReference>
<dbReference type="PANTHER" id="PTHR13486">
    <property type="entry name" value="TELOMERE LENGTH AND SILENCING PROTEIN 1 TLS1 FAMILY MEMBER"/>
    <property type="match status" value="1"/>
</dbReference>
<proteinExistence type="inferred from homology"/>
<comment type="subcellular location">
    <subcellularLocation>
        <location evidence="1">Nucleus</location>
    </subcellularLocation>
</comment>
<keyword evidence="3" id="KW-0539">Nucleus</keyword>
<dbReference type="Proteomes" id="UP001142055">
    <property type="component" value="Chromosome 2"/>
</dbReference>
<dbReference type="PANTHER" id="PTHR13486:SF2">
    <property type="entry name" value="SPLICING FACTOR C9ORF78"/>
    <property type="match status" value="1"/>
</dbReference>
<evidence type="ECO:0000256" key="2">
    <source>
        <dbReference type="ARBA" id="ARBA00007643"/>
    </source>
</evidence>
<accession>A0A9Q0RND1</accession>
<evidence type="ECO:0000313" key="4">
    <source>
        <dbReference type="EMBL" id="KAJ6219521.1"/>
    </source>
</evidence>
<dbReference type="GO" id="GO:0000398">
    <property type="term" value="P:mRNA splicing, via spliceosome"/>
    <property type="evidence" value="ECO:0007669"/>
    <property type="project" value="TreeGrafter"/>
</dbReference>
<keyword evidence="5" id="KW-1185">Reference proteome</keyword>
<name>A0A9Q0RND1_BLOTA</name>
<evidence type="ECO:0000256" key="3">
    <source>
        <dbReference type="ARBA" id="ARBA00023242"/>
    </source>
</evidence>
<dbReference type="GO" id="GO:0005681">
    <property type="term" value="C:spliceosomal complex"/>
    <property type="evidence" value="ECO:0007669"/>
    <property type="project" value="TreeGrafter"/>
</dbReference>
<sequence>MSDHDENSGDGKIVFKKRKIRNNIRKALDEECETTELLSNDESQDGEQKLIDWSTLDGYRELKRAKKKAQNGINVLDLMNDNNKKVDKEKKTEKRDGGLTDSKTLANELDLGNTFSLETNRRDEDAELMKYVEEELAKRRANANAKEASETNLSHRSNINDDLLIRVIPEHLLNITSETKAKNEEMLSSQMLSGIPEVDLGIDERIRNIERTEAARTKLMEEKLIQEKRMSDGGTPEISLVPKNLSSCFVRNNHIMQQALASSNKCTNHRFSLNTVPLENKELFDHFSRERMGKMGQNKYQQQQQPKQQYDIEPVVVIGAEPQKVRLPNRSTKINAFLSRRFTCIHNFQLCQNKIKANENENLKLEQYLNQIKPKLTNIEINQQRPSDLRFVEYENLFAFNVIKNSKEYDETIGNVLRVNTMNESVMEIIGANFEQILFDSSTSPKYENEISDMINKIQSMTFKEIIVFQKHLLSVLPFYTNENDLSQLYYKSNYTKIWRSLDIAACNHLDNIAQLNQSVYEILSISSQWFELGLAKDVNYNKKLVQYLLTNHKNMEKVILIYLMFALNMRRHIDILHVNPVISNVTSYLSEDGFKLTLDELSIIAMGFFKTQTKMPISLLEQFVRLCTKEFSKNNSEQCNTISVTSILKLIRYSLESTEFDARILRPEIQTLVEAICDHKANLLDSNICNTHLIQLLNSSFMQNMKRLYKTIFDRMISNLNGFRIKDIERILFCLANAHFKCPNYKLKLLEDHLMKSDERLIYPYHVYNITYFLLTLNFFPNNMIKLCTDKEFLKKSIDLYKLKLNDTLLITDTILRVETTNPTILSDDQIEQYCQLVIVTLMTKDKTYGDSIRGFALINKRLLEKLGFRVLLLKQRDYPQFIMPTDKVKPDSEEYREETNKLLNTIKVVL</sequence>
<comment type="similarity">
    <text evidence="2">Belongs to the TLS1 family.</text>
</comment>
<reference evidence="4" key="1">
    <citation type="submission" date="2022-12" db="EMBL/GenBank/DDBJ databases">
        <title>Genome assemblies of Blomia tropicalis.</title>
        <authorList>
            <person name="Cui Y."/>
        </authorList>
    </citation>
    <scope>NUCLEOTIDE SEQUENCE</scope>
    <source>
        <tissue evidence="4">Adult mites</tissue>
    </source>
</reference>
<protein>
    <submittedName>
        <fullName evidence="4">Uncharacterized protein</fullName>
    </submittedName>
</protein>
<evidence type="ECO:0000256" key="1">
    <source>
        <dbReference type="ARBA" id="ARBA00004123"/>
    </source>
</evidence>
<dbReference type="AlphaFoldDB" id="A0A9Q0RND1"/>
<dbReference type="EMBL" id="JAPWDV010000002">
    <property type="protein sequence ID" value="KAJ6219521.1"/>
    <property type="molecule type" value="Genomic_DNA"/>
</dbReference>
<dbReference type="Pfam" id="PF07052">
    <property type="entry name" value="Hep_59"/>
    <property type="match status" value="1"/>
</dbReference>
<comment type="caution">
    <text evidence="4">The sequence shown here is derived from an EMBL/GenBank/DDBJ whole genome shotgun (WGS) entry which is preliminary data.</text>
</comment>
<organism evidence="4 5">
    <name type="scientific">Blomia tropicalis</name>
    <name type="common">Mite</name>
    <dbReference type="NCBI Taxonomy" id="40697"/>
    <lineage>
        <taxon>Eukaryota</taxon>
        <taxon>Metazoa</taxon>
        <taxon>Ecdysozoa</taxon>
        <taxon>Arthropoda</taxon>
        <taxon>Chelicerata</taxon>
        <taxon>Arachnida</taxon>
        <taxon>Acari</taxon>
        <taxon>Acariformes</taxon>
        <taxon>Sarcoptiformes</taxon>
        <taxon>Astigmata</taxon>
        <taxon>Glycyphagoidea</taxon>
        <taxon>Echimyopodidae</taxon>
        <taxon>Blomia</taxon>
    </lineage>
</organism>